<dbReference type="SUPFAM" id="SSF49764">
    <property type="entry name" value="HSP20-like chaperones"/>
    <property type="match status" value="1"/>
</dbReference>
<organism evidence="4 5">
    <name type="scientific">Melghiribacillus thermohalophilus</name>
    <dbReference type="NCBI Taxonomy" id="1324956"/>
    <lineage>
        <taxon>Bacteria</taxon>
        <taxon>Bacillati</taxon>
        <taxon>Bacillota</taxon>
        <taxon>Bacilli</taxon>
        <taxon>Bacillales</taxon>
        <taxon>Bacillaceae</taxon>
        <taxon>Melghiribacillus</taxon>
    </lineage>
</organism>
<gene>
    <name evidence="4" type="ORF">EDD68_12034</name>
</gene>
<dbReference type="EMBL" id="SMAN01000020">
    <property type="protein sequence ID" value="TCT18930.1"/>
    <property type="molecule type" value="Genomic_DNA"/>
</dbReference>
<feature type="domain" description="SHSP" evidence="3">
    <location>
        <begin position="25"/>
        <end position="142"/>
    </location>
</feature>
<dbReference type="InterPro" id="IPR008978">
    <property type="entry name" value="HSP20-like_chaperone"/>
</dbReference>
<proteinExistence type="inferred from homology"/>
<dbReference type="Pfam" id="PF00011">
    <property type="entry name" value="HSP20"/>
    <property type="match status" value="1"/>
</dbReference>
<dbReference type="Proteomes" id="UP000294650">
    <property type="component" value="Unassembled WGS sequence"/>
</dbReference>
<protein>
    <submittedName>
        <fullName evidence="4">HSP20 family protein</fullName>
    </submittedName>
</protein>
<dbReference type="Gene3D" id="2.60.40.790">
    <property type="match status" value="1"/>
</dbReference>
<dbReference type="PROSITE" id="PS01031">
    <property type="entry name" value="SHSP"/>
    <property type="match status" value="1"/>
</dbReference>
<dbReference type="InterPro" id="IPR002068">
    <property type="entry name" value="A-crystallin/Hsp20_dom"/>
</dbReference>
<evidence type="ECO:0000256" key="1">
    <source>
        <dbReference type="PROSITE-ProRule" id="PRU00285"/>
    </source>
</evidence>
<evidence type="ECO:0000256" key="2">
    <source>
        <dbReference type="RuleBase" id="RU003616"/>
    </source>
</evidence>
<name>A0A4R3MRF7_9BACI</name>
<dbReference type="AlphaFoldDB" id="A0A4R3MRF7"/>
<sequence>MDPFKNMQEWKKNMDRFFGEEFWNEFEGILKPPIPQVNMYQSDNEIICICNIPGIDDGKKIDVLIDYASIQIRGEMNVHPDYGGHLIQEEILQGAFDRTLELPFPVRSDKYHADYQNGLLIIHLYRLITKESNKRKVPIKIK</sequence>
<evidence type="ECO:0000313" key="5">
    <source>
        <dbReference type="Proteomes" id="UP000294650"/>
    </source>
</evidence>
<reference evidence="4 5" key="1">
    <citation type="submission" date="2019-03" db="EMBL/GenBank/DDBJ databases">
        <title>Genomic Encyclopedia of Type Strains, Phase IV (KMG-IV): sequencing the most valuable type-strain genomes for metagenomic binning, comparative biology and taxonomic classification.</title>
        <authorList>
            <person name="Goeker M."/>
        </authorList>
    </citation>
    <scope>NUCLEOTIDE SEQUENCE [LARGE SCALE GENOMIC DNA]</scope>
    <source>
        <strain evidence="4 5">DSM 25894</strain>
    </source>
</reference>
<dbReference type="OrthoDB" id="1806521at2"/>
<keyword evidence="5" id="KW-1185">Reference proteome</keyword>
<dbReference type="CDD" id="cd06464">
    <property type="entry name" value="ACD_sHsps-like"/>
    <property type="match status" value="1"/>
</dbReference>
<evidence type="ECO:0000259" key="3">
    <source>
        <dbReference type="PROSITE" id="PS01031"/>
    </source>
</evidence>
<comment type="similarity">
    <text evidence="1 2">Belongs to the small heat shock protein (HSP20) family.</text>
</comment>
<evidence type="ECO:0000313" key="4">
    <source>
        <dbReference type="EMBL" id="TCT18930.1"/>
    </source>
</evidence>
<comment type="caution">
    <text evidence="4">The sequence shown here is derived from an EMBL/GenBank/DDBJ whole genome shotgun (WGS) entry which is preliminary data.</text>
</comment>
<accession>A0A4R3MRF7</accession>